<dbReference type="Proteomes" id="UP001497535">
    <property type="component" value="Unassembled WGS sequence"/>
</dbReference>
<reference evidence="1" key="1">
    <citation type="submission" date="2023-11" db="EMBL/GenBank/DDBJ databases">
        <authorList>
            <person name="Poullet M."/>
        </authorList>
    </citation>
    <scope>NUCLEOTIDE SEQUENCE</scope>
    <source>
        <strain evidence="1">E1834</strain>
    </source>
</reference>
<protein>
    <submittedName>
        <fullName evidence="1">Uncharacterized protein</fullName>
    </submittedName>
</protein>
<gene>
    <name evidence="1" type="ORF">MENTE1834_LOCUS34339</name>
</gene>
<keyword evidence="2" id="KW-1185">Reference proteome</keyword>
<evidence type="ECO:0000313" key="1">
    <source>
        <dbReference type="EMBL" id="CAK5086822.1"/>
    </source>
</evidence>
<dbReference type="EMBL" id="CAVMJV010000062">
    <property type="protein sequence ID" value="CAK5086822.1"/>
    <property type="molecule type" value="Genomic_DNA"/>
</dbReference>
<evidence type="ECO:0000313" key="2">
    <source>
        <dbReference type="Proteomes" id="UP001497535"/>
    </source>
</evidence>
<organism evidence="1 2">
    <name type="scientific">Meloidogyne enterolobii</name>
    <name type="common">Root-knot nematode worm</name>
    <name type="synonym">Meloidogyne mayaguensis</name>
    <dbReference type="NCBI Taxonomy" id="390850"/>
    <lineage>
        <taxon>Eukaryota</taxon>
        <taxon>Metazoa</taxon>
        <taxon>Ecdysozoa</taxon>
        <taxon>Nematoda</taxon>
        <taxon>Chromadorea</taxon>
        <taxon>Rhabditida</taxon>
        <taxon>Tylenchina</taxon>
        <taxon>Tylenchomorpha</taxon>
        <taxon>Tylenchoidea</taxon>
        <taxon>Meloidogynidae</taxon>
        <taxon>Meloidogyninae</taxon>
        <taxon>Meloidogyne</taxon>
    </lineage>
</organism>
<name>A0ACB1A5U3_MELEN</name>
<proteinExistence type="predicted"/>
<comment type="caution">
    <text evidence="1">The sequence shown here is derived from an EMBL/GenBank/DDBJ whole genome shotgun (WGS) entry which is preliminary data.</text>
</comment>
<sequence length="140" mass="16409">MTNLKISTFSTLSCLFLLISYSTNEGRIYKVKSSNNLRLKQKTCKAYSNPKLHVLMDRICQLCHEMFSHSMPNFRAECTENCYKNTKFRNCLNMFSVLPSKTSKGNNLSKYLIEEEEEENDVVDDIDENEELNDTQQRER</sequence>
<accession>A0ACB1A5U3</accession>